<dbReference type="InterPro" id="IPR043129">
    <property type="entry name" value="ATPase_NBD"/>
</dbReference>
<dbReference type="GO" id="GO:0005524">
    <property type="term" value="F:ATP binding"/>
    <property type="evidence" value="ECO:0007669"/>
    <property type="project" value="UniProtKB-UniRule"/>
</dbReference>
<dbReference type="PANTHER" id="PTHR43095:SF5">
    <property type="entry name" value="XYLULOSE KINASE"/>
    <property type="match status" value="1"/>
</dbReference>
<dbReference type="NCBIfam" id="TIGR01312">
    <property type="entry name" value="XylB"/>
    <property type="match status" value="1"/>
</dbReference>
<evidence type="ECO:0000313" key="16">
    <source>
        <dbReference type="Proteomes" id="UP000321361"/>
    </source>
</evidence>
<evidence type="ECO:0000259" key="11">
    <source>
        <dbReference type="Pfam" id="PF00370"/>
    </source>
</evidence>
<keyword evidence="5 8" id="KW-0418">Kinase</keyword>
<evidence type="ECO:0000313" key="14">
    <source>
        <dbReference type="EMBL" id="OAQ56750.1"/>
    </source>
</evidence>
<dbReference type="Pfam" id="PF00370">
    <property type="entry name" value="FGGY_N"/>
    <property type="match status" value="1"/>
</dbReference>
<evidence type="ECO:0000259" key="12">
    <source>
        <dbReference type="Pfam" id="PF02782"/>
    </source>
</evidence>
<dbReference type="GO" id="GO:0004856">
    <property type="term" value="F:D-xylulokinase activity"/>
    <property type="evidence" value="ECO:0007669"/>
    <property type="project" value="UniProtKB-UniRule"/>
</dbReference>
<dbReference type="PROSITE" id="PS00445">
    <property type="entry name" value="FGGY_KINASES_2"/>
    <property type="match status" value="1"/>
</dbReference>
<evidence type="ECO:0000313" key="15">
    <source>
        <dbReference type="Proteomes" id="UP000078516"/>
    </source>
</evidence>
<evidence type="ECO:0000256" key="7">
    <source>
        <dbReference type="ARBA" id="ARBA00023277"/>
    </source>
</evidence>
<dbReference type="EMBL" id="BJUG01000005">
    <property type="protein sequence ID" value="GEK36948.1"/>
    <property type="molecule type" value="Genomic_DNA"/>
</dbReference>
<evidence type="ECO:0000256" key="2">
    <source>
        <dbReference type="ARBA" id="ARBA00022629"/>
    </source>
</evidence>
<sequence length="504" mass="55976">MEYVVGIDLGTSSLKGIVTNKAGKVIACASEHYSFFQKQTGWSEQNSDDWFIALQKVLRKFIAEVANFSENLKGISFSGQMHSLVLLDEKKQVLRPAILWNDVRTSRECEQIKDKLGEQLLEITKNQVLEGFTLPKLLWVKKNEPEIWSRVRHILLPKDYLRYRLTGKMHIDFSDAAGTLLLDLERQVWSEEVAKSFGIPFTYFPPLVESLKCVGTLLPESLGDVKISPKVKVMAGAADNACAALSAGIFSSEKGLVSIGTSGVFLTCGEGQEPVTGELHWFNHAVPASCYLMGVTLAAGYSLQWMKQTFAQEKSFPEALSGIEKVLPGANGLLFTPYIVGERVPYPDGQIRGSFLGIDTKHTFPHFMRAVIEGVTFSLKDVQVLLEKMLRKTFTEIISVGGGAKNKEWAQIQADVFDAEIFALAVEEGPSMGAAMIAAVGVGWFDSLEICAKSFVSYHKVATPITENVRTYQKIYSIYQQVYGQTKVISHELRAFDDENVEEE</sequence>
<dbReference type="InterPro" id="IPR018485">
    <property type="entry name" value="FGGY_C"/>
</dbReference>
<dbReference type="RefSeq" id="WP_067481427.1">
    <property type="nucleotide sequence ID" value="NZ_BJUG01000005.1"/>
</dbReference>
<dbReference type="OrthoDB" id="9805576at2"/>
<keyword evidence="6 8" id="KW-0067">ATP-binding</keyword>
<evidence type="ECO:0000256" key="3">
    <source>
        <dbReference type="ARBA" id="ARBA00022679"/>
    </source>
</evidence>
<keyword evidence="7 8" id="KW-0119">Carbohydrate metabolism</keyword>
<dbReference type="Pfam" id="PF02782">
    <property type="entry name" value="FGGY_C"/>
    <property type="match status" value="1"/>
</dbReference>
<dbReference type="InterPro" id="IPR018484">
    <property type="entry name" value="FGGY_N"/>
</dbReference>
<proteinExistence type="inferred from homology"/>
<organism evidence="14 15">
    <name type="scientific">Enterococcus thailandicus</name>
    <dbReference type="NCBI Taxonomy" id="417368"/>
    <lineage>
        <taxon>Bacteria</taxon>
        <taxon>Bacillati</taxon>
        <taxon>Bacillota</taxon>
        <taxon>Bacilli</taxon>
        <taxon>Lactobacillales</taxon>
        <taxon>Enterococcaceae</taxon>
        <taxon>Enterococcus</taxon>
    </lineage>
</organism>
<dbReference type="PROSITE" id="PS00933">
    <property type="entry name" value="FGGY_KINASES_1"/>
    <property type="match status" value="1"/>
</dbReference>
<accession>A0A179EUW2</accession>
<keyword evidence="3 8" id="KW-0808">Transferase</keyword>
<feature type="binding site" evidence="8">
    <location>
        <begin position="81"/>
        <end position="82"/>
    </location>
    <ligand>
        <name>substrate</name>
    </ligand>
</feature>
<dbReference type="InterPro" id="IPR018483">
    <property type="entry name" value="Carb_kinase_FGGY_CS"/>
</dbReference>
<dbReference type="GO" id="GO:0042732">
    <property type="term" value="P:D-xylose metabolic process"/>
    <property type="evidence" value="ECO:0007669"/>
    <property type="project" value="UniProtKB-KW"/>
</dbReference>
<evidence type="ECO:0000256" key="5">
    <source>
        <dbReference type="ARBA" id="ARBA00022777"/>
    </source>
</evidence>
<evidence type="ECO:0000256" key="8">
    <source>
        <dbReference type="HAMAP-Rule" id="MF_02220"/>
    </source>
</evidence>
<dbReference type="GO" id="GO:0005998">
    <property type="term" value="P:xylulose catabolic process"/>
    <property type="evidence" value="ECO:0007669"/>
    <property type="project" value="UniProtKB-UniRule"/>
</dbReference>
<dbReference type="HAMAP" id="MF_02220">
    <property type="entry name" value="XylB"/>
    <property type="match status" value="1"/>
</dbReference>
<comment type="catalytic activity">
    <reaction evidence="8 10">
        <text>D-xylulose + ATP = D-xylulose 5-phosphate + ADP + H(+)</text>
        <dbReference type="Rhea" id="RHEA:10964"/>
        <dbReference type="ChEBI" id="CHEBI:15378"/>
        <dbReference type="ChEBI" id="CHEBI:17140"/>
        <dbReference type="ChEBI" id="CHEBI:30616"/>
        <dbReference type="ChEBI" id="CHEBI:57737"/>
        <dbReference type="ChEBI" id="CHEBI:456216"/>
        <dbReference type="EC" id="2.7.1.17"/>
    </reaction>
</comment>
<comment type="caution">
    <text evidence="14">The sequence shown here is derived from an EMBL/GenBank/DDBJ whole genome shotgun (WGS) entry which is preliminary data.</text>
</comment>
<gene>
    <name evidence="8 10 13" type="primary">xylB</name>
    <name evidence="14" type="ORF">A6E74_11485</name>
    <name evidence="13" type="ORF">ETH01_12350</name>
</gene>
<dbReference type="Proteomes" id="UP000321361">
    <property type="component" value="Unassembled WGS sequence"/>
</dbReference>
<evidence type="ECO:0000256" key="9">
    <source>
        <dbReference type="RuleBase" id="RU003733"/>
    </source>
</evidence>
<dbReference type="Gene3D" id="3.30.420.40">
    <property type="match status" value="2"/>
</dbReference>
<evidence type="ECO:0000256" key="6">
    <source>
        <dbReference type="ARBA" id="ARBA00022840"/>
    </source>
</evidence>
<keyword evidence="15" id="KW-1185">Reference proteome</keyword>
<reference evidence="13 16" key="2">
    <citation type="submission" date="2019-07" db="EMBL/GenBank/DDBJ databases">
        <title>Whole genome shotgun sequence of Enterococcus thailandicus NBRC 101867.</title>
        <authorList>
            <person name="Hosoyama A."/>
            <person name="Uohara A."/>
            <person name="Ohji S."/>
            <person name="Ichikawa N."/>
        </authorList>
    </citation>
    <scope>NUCLEOTIDE SEQUENCE [LARGE SCALE GENOMIC DNA]</scope>
    <source>
        <strain evidence="13 16">NBRC 101867</strain>
    </source>
</reference>
<protein>
    <recommendedName>
        <fullName evidence="8 10">Xylulose kinase</fullName>
        <shortName evidence="8 10">Xylulokinase</shortName>
        <ecNumber evidence="8 10">2.7.1.17</ecNumber>
    </recommendedName>
</protein>
<evidence type="ECO:0000256" key="10">
    <source>
        <dbReference type="RuleBase" id="RU364073"/>
    </source>
</evidence>
<reference evidence="14 15" key="1">
    <citation type="submission" date="2016-04" db="EMBL/GenBank/DDBJ databases">
        <title>Draft genome of an Enterococcus thailandicus strain isolated from bovine feces.</title>
        <authorList>
            <person name="Beukers A.G."/>
            <person name="Zaheer R."/>
            <person name="Goji N."/>
            <person name="Cook S.R."/>
            <person name="Amoako K."/>
            <person name="Chaves A.V."/>
            <person name="Ward M.P."/>
            <person name="Mcallister T.A."/>
        </authorList>
    </citation>
    <scope>NUCLEOTIDE SEQUENCE [LARGE SCALE GENOMIC DNA]</scope>
    <source>
        <strain evidence="14 15">F0711D 46</strain>
    </source>
</reference>
<dbReference type="CDD" id="cd07808">
    <property type="entry name" value="ASKHA_NBD_FGGY_EcXK-like"/>
    <property type="match status" value="1"/>
</dbReference>
<dbReference type="InterPro" id="IPR050406">
    <property type="entry name" value="FGGY_Carb_Kinase"/>
</dbReference>
<dbReference type="EMBL" id="LWMN01000002">
    <property type="protein sequence ID" value="OAQ56750.1"/>
    <property type="molecule type" value="Genomic_DNA"/>
</dbReference>
<dbReference type="SUPFAM" id="SSF53067">
    <property type="entry name" value="Actin-like ATPase domain"/>
    <property type="match status" value="2"/>
</dbReference>
<dbReference type="EC" id="2.7.1.17" evidence="8 10"/>
<evidence type="ECO:0000256" key="1">
    <source>
        <dbReference type="ARBA" id="ARBA00009156"/>
    </source>
</evidence>
<feature type="domain" description="Carbohydrate kinase FGGY C-terminal" evidence="12">
    <location>
        <begin position="256"/>
        <end position="441"/>
    </location>
</feature>
<comment type="similarity">
    <text evidence="1 8 9">Belongs to the FGGY kinase family.</text>
</comment>
<feature type="site" description="Important for activity" evidence="8">
    <location>
        <position position="8"/>
    </location>
</feature>
<dbReference type="InterPro" id="IPR000577">
    <property type="entry name" value="Carb_kinase_FGGY"/>
</dbReference>
<evidence type="ECO:0000313" key="13">
    <source>
        <dbReference type="EMBL" id="GEK36948.1"/>
    </source>
</evidence>
<dbReference type="PIRSF" id="PIRSF000538">
    <property type="entry name" value="GlpK"/>
    <property type="match status" value="1"/>
</dbReference>
<comment type="function">
    <text evidence="8">Catalyzes the phosphorylation of D-xylulose to D-xylulose 5-phosphate.</text>
</comment>
<dbReference type="PANTHER" id="PTHR43095">
    <property type="entry name" value="SUGAR KINASE"/>
    <property type="match status" value="1"/>
</dbReference>
<feature type="active site" description="Proton acceptor" evidence="8">
    <location>
        <position position="239"/>
    </location>
</feature>
<evidence type="ECO:0000256" key="4">
    <source>
        <dbReference type="ARBA" id="ARBA00022741"/>
    </source>
</evidence>
<keyword evidence="4 8" id="KW-0547">Nucleotide-binding</keyword>
<dbReference type="InterPro" id="IPR006000">
    <property type="entry name" value="Xylulokinase"/>
</dbReference>
<keyword evidence="2 8" id="KW-0859">Xylose metabolism</keyword>
<dbReference type="AlphaFoldDB" id="A0A179EUW2"/>
<name>A0A179EUW2_ENTTH</name>
<dbReference type="Proteomes" id="UP000078516">
    <property type="component" value="Unassembled WGS sequence"/>
</dbReference>
<feature type="domain" description="Carbohydrate kinase FGGY N-terminal" evidence="11">
    <location>
        <begin position="3"/>
        <end position="245"/>
    </location>
</feature>